<feature type="compositionally biased region" description="Acidic residues" evidence="1">
    <location>
        <begin position="98"/>
        <end position="108"/>
    </location>
</feature>
<sequence>MSNPIEREAEDSYERDNDASPVTESSTDASYATESNLQEPVPVQSDDQPVEDPVQPYYANSDQQLEQDEKEAQDKSNILRGDRLRHTKPVTSNRYNEGPDESDLPSTE</sequence>
<feature type="region of interest" description="Disordered" evidence="1">
    <location>
        <begin position="1"/>
        <end position="108"/>
    </location>
</feature>
<keyword evidence="3" id="KW-1185">Reference proteome</keyword>
<gene>
    <name evidence="2" type="ORF">N7458_005307</name>
</gene>
<reference evidence="2" key="1">
    <citation type="submission" date="2022-12" db="EMBL/GenBank/DDBJ databases">
        <authorList>
            <person name="Petersen C."/>
        </authorList>
    </citation>
    <scope>NUCLEOTIDE SEQUENCE</scope>
    <source>
        <strain evidence="2">IBT 16125</strain>
    </source>
</reference>
<evidence type="ECO:0000313" key="3">
    <source>
        <dbReference type="Proteomes" id="UP001213681"/>
    </source>
</evidence>
<dbReference type="EMBL" id="JAPVEA010000005">
    <property type="protein sequence ID" value="KAJ5454351.1"/>
    <property type="molecule type" value="Genomic_DNA"/>
</dbReference>
<dbReference type="Proteomes" id="UP001213681">
    <property type="component" value="Unassembled WGS sequence"/>
</dbReference>
<evidence type="ECO:0000256" key="1">
    <source>
        <dbReference type="SAM" id="MobiDB-lite"/>
    </source>
</evidence>
<organism evidence="2 3">
    <name type="scientific">Penicillium daleae</name>
    <dbReference type="NCBI Taxonomy" id="63821"/>
    <lineage>
        <taxon>Eukaryota</taxon>
        <taxon>Fungi</taxon>
        <taxon>Dikarya</taxon>
        <taxon>Ascomycota</taxon>
        <taxon>Pezizomycotina</taxon>
        <taxon>Eurotiomycetes</taxon>
        <taxon>Eurotiomycetidae</taxon>
        <taxon>Eurotiales</taxon>
        <taxon>Aspergillaceae</taxon>
        <taxon>Penicillium</taxon>
    </lineage>
</organism>
<feature type="compositionally biased region" description="Basic and acidic residues" evidence="1">
    <location>
        <begin position="1"/>
        <end position="18"/>
    </location>
</feature>
<proteinExistence type="predicted"/>
<feature type="compositionally biased region" description="Polar residues" evidence="1">
    <location>
        <begin position="20"/>
        <end position="38"/>
    </location>
</feature>
<dbReference type="RefSeq" id="XP_056767307.1">
    <property type="nucleotide sequence ID" value="XM_056908689.1"/>
</dbReference>
<evidence type="ECO:0000313" key="2">
    <source>
        <dbReference type="EMBL" id="KAJ5454351.1"/>
    </source>
</evidence>
<evidence type="ECO:0008006" key="4">
    <source>
        <dbReference type="Google" id="ProtNLM"/>
    </source>
</evidence>
<dbReference type="AlphaFoldDB" id="A0AAD6C7S1"/>
<protein>
    <recommendedName>
        <fullName evidence="4">Histone chaperone domain-containing protein</fullName>
    </recommendedName>
</protein>
<accession>A0AAD6C7S1</accession>
<dbReference type="GeneID" id="81598932"/>
<reference evidence="2" key="2">
    <citation type="journal article" date="2023" name="IMA Fungus">
        <title>Comparative genomic study of the Penicillium genus elucidates a diverse pangenome and 15 lateral gene transfer events.</title>
        <authorList>
            <person name="Petersen C."/>
            <person name="Sorensen T."/>
            <person name="Nielsen M.R."/>
            <person name="Sondergaard T.E."/>
            <person name="Sorensen J.L."/>
            <person name="Fitzpatrick D.A."/>
            <person name="Frisvad J.C."/>
            <person name="Nielsen K.L."/>
        </authorList>
    </citation>
    <scope>NUCLEOTIDE SEQUENCE</scope>
    <source>
        <strain evidence="2">IBT 16125</strain>
    </source>
</reference>
<name>A0AAD6C7S1_9EURO</name>
<comment type="caution">
    <text evidence="2">The sequence shown here is derived from an EMBL/GenBank/DDBJ whole genome shotgun (WGS) entry which is preliminary data.</text>
</comment>